<protein>
    <submittedName>
        <fullName evidence="1">ArsR/SmtB family transcription factor</fullName>
    </submittedName>
</protein>
<dbReference type="CDD" id="cd00090">
    <property type="entry name" value="HTH_ARSR"/>
    <property type="match status" value="1"/>
</dbReference>
<dbReference type="InterPro" id="IPR036390">
    <property type="entry name" value="WH_DNA-bd_sf"/>
</dbReference>
<evidence type="ECO:0000313" key="2">
    <source>
        <dbReference type="Proteomes" id="UP001596368"/>
    </source>
</evidence>
<sequence length="115" mass="12846">MSEDVDRAEVLRLLDDEYARAILTAASRDQMSAKQLADAIDASPPTVYRRVEDLQSAGLLVEEARYEASGHHYGVYRTAVDRVTVTFADGEYAVRVDGAEESTADRFTRLYEGLR</sequence>
<evidence type="ECO:0000313" key="1">
    <source>
        <dbReference type="EMBL" id="MFC7137273.1"/>
    </source>
</evidence>
<reference evidence="1 2" key="1">
    <citation type="journal article" date="2019" name="Int. J. Syst. Evol. Microbiol.">
        <title>The Global Catalogue of Microorganisms (GCM) 10K type strain sequencing project: providing services to taxonomists for standard genome sequencing and annotation.</title>
        <authorList>
            <consortium name="The Broad Institute Genomics Platform"/>
            <consortium name="The Broad Institute Genome Sequencing Center for Infectious Disease"/>
            <person name="Wu L."/>
            <person name="Ma J."/>
        </authorList>
    </citation>
    <scope>NUCLEOTIDE SEQUENCE [LARGE SCALE GENOMIC DNA]</scope>
    <source>
        <strain evidence="1 2">DT92</strain>
    </source>
</reference>
<comment type="caution">
    <text evidence="1">The sequence shown here is derived from an EMBL/GenBank/DDBJ whole genome shotgun (WGS) entry which is preliminary data.</text>
</comment>
<accession>A0ABD5XQB4</accession>
<keyword evidence="2" id="KW-1185">Reference proteome</keyword>
<name>A0ABD5XQB4_9EURY</name>
<dbReference type="Gene3D" id="1.10.10.10">
    <property type="entry name" value="Winged helix-like DNA-binding domain superfamily/Winged helix DNA-binding domain"/>
    <property type="match status" value="1"/>
</dbReference>
<dbReference type="InterPro" id="IPR011991">
    <property type="entry name" value="ArsR-like_HTH"/>
</dbReference>
<dbReference type="EMBL" id="JBHSZG010000001">
    <property type="protein sequence ID" value="MFC7137273.1"/>
    <property type="molecule type" value="Genomic_DNA"/>
</dbReference>
<proteinExistence type="predicted"/>
<dbReference type="Pfam" id="PF12840">
    <property type="entry name" value="HTH_20"/>
    <property type="match status" value="1"/>
</dbReference>
<dbReference type="InterPro" id="IPR036388">
    <property type="entry name" value="WH-like_DNA-bd_sf"/>
</dbReference>
<dbReference type="Proteomes" id="UP001596368">
    <property type="component" value="Unassembled WGS sequence"/>
</dbReference>
<gene>
    <name evidence="1" type="ORF">ACFQRB_14120</name>
</gene>
<dbReference type="SUPFAM" id="SSF46785">
    <property type="entry name" value="Winged helix' DNA-binding domain"/>
    <property type="match status" value="1"/>
</dbReference>
<organism evidence="1 2">
    <name type="scientific">Halobaculum litoreum</name>
    <dbReference type="NCBI Taxonomy" id="3031998"/>
    <lineage>
        <taxon>Archaea</taxon>
        <taxon>Methanobacteriati</taxon>
        <taxon>Methanobacteriota</taxon>
        <taxon>Stenosarchaea group</taxon>
        <taxon>Halobacteria</taxon>
        <taxon>Halobacteriales</taxon>
        <taxon>Haloferacaceae</taxon>
        <taxon>Halobaculum</taxon>
    </lineage>
</organism>
<dbReference type="AlphaFoldDB" id="A0ABD5XQB4"/>